<keyword evidence="5" id="KW-1185">Reference proteome</keyword>
<sequence>MEFRNTCATATLVIGALVTQAAALSVVTGPASAEPAPGLVYSAKLVDKTVVTTLKGGTFELSQASATDPAATGSDPAARPVDVVNVKDGDGKVLLTLPLEFHLGPVDIPVKPEVRKDGTVLALTPDKPAGVPLSQPLVVKPVASQVENDRALSNFTTQFSLATTIGTFVGTAIGATIGCLVTLVAGCVPGLTTGAAAGGIIGSIALGGPTLIASGIDLLSTMQAADGTTKWADKTTTPTPAPQAAPQPAEPSN</sequence>
<feature type="compositionally biased region" description="Pro residues" evidence="1">
    <location>
        <begin position="239"/>
        <end position="253"/>
    </location>
</feature>
<comment type="caution">
    <text evidence="4">The sequence shown here is derived from an EMBL/GenBank/DDBJ whole genome shotgun (WGS) entry which is preliminary data.</text>
</comment>
<dbReference type="InterPro" id="IPR058333">
    <property type="entry name" value="DUF8020"/>
</dbReference>
<protein>
    <recommendedName>
        <fullName evidence="3">DUF8020 domain-containing protein</fullName>
    </recommendedName>
</protein>
<gene>
    <name evidence="4" type="ORF">GLP40_10890</name>
</gene>
<proteinExistence type="predicted"/>
<dbReference type="RefSeq" id="WP_154787688.1">
    <property type="nucleotide sequence ID" value="NZ_WMBB01000004.1"/>
</dbReference>
<name>A0A6I3KTI0_9NOCA</name>
<keyword evidence="2" id="KW-0732">Signal</keyword>
<feature type="signal peptide" evidence="2">
    <location>
        <begin position="1"/>
        <end position="33"/>
    </location>
</feature>
<evidence type="ECO:0000256" key="2">
    <source>
        <dbReference type="SAM" id="SignalP"/>
    </source>
</evidence>
<dbReference type="Pfam" id="PF26059">
    <property type="entry name" value="DUF8020"/>
    <property type="match status" value="1"/>
</dbReference>
<organism evidence="4 5">
    <name type="scientific">Nocardia aurantiaca</name>
    <dbReference type="NCBI Taxonomy" id="2675850"/>
    <lineage>
        <taxon>Bacteria</taxon>
        <taxon>Bacillati</taxon>
        <taxon>Actinomycetota</taxon>
        <taxon>Actinomycetes</taxon>
        <taxon>Mycobacteriales</taxon>
        <taxon>Nocardiaceae</taxon>
        <taxon>Nocardia</taxon>
    </lineage>
</organism>
<feature type="chain" id="PRO_5026173068" description="DUF8020 domain-containing protein" evidence="2">
    <location>
        <begin position="34"/>
        <end position="253"/>
    </location>
</feature>
<evidence type="ECO:0000259" key="3">
    <source>
        <dbReference type="Pfam" id="PF26059"/>
    </source>
</evidence>
<evidence type="ECO:0000256" key="1">
    <source>
        <dbReference type="SAM" id="MobiDB-lite"/>
    </source>
</evidence>
<dbReference type="AlphaFoldDB" id="A0A6I3KTI0"/>
<feature type="region of interest" description="Disordered" evidence="1">
    <location>
        <begin position="229"/>
        <end position="253"/>
    </location>
</feature>
<evidence type="ECO:0000313" key="4">
    <source>
        <dbReference type="EMBL" id="MTE13282.1"/>
    </source>
</evidence>
<dbReference type="EMBL" id="WMBB01000004">
    <property type="protein sequence ID" value="MTE13282.1"/>
    <property type="molecule type" value="Genomic_DNA"/>
</dbReference>
<feature type="domain" description="DUF8020" evidence="3">
    <location>
        <begin position="40"/>
        <end position="127"/>
    </location>
</feature>
<dbReference type="Proteomes" id="UP000432464">
    <property type="component" value="Unassembled WGS sequence"/>
</dbReference>
<feature type="compositionally biased region" description="Low complexity" evidence="1">
    <location>
        <begin position="229"/>
        <end position="238"/>
    </location>
</feature>
<reference evidence="4 5" key="1">
    <citation type="submission" date="2019-11" db="EMBL/GenBank/DDBJ databases">
        <title>Nocardia sp. nov. CT2-14 isolated from soil.</title>
        <authorList>
            <person name="Kanchanasin P."/>
            <person name="Tanasupawat S."/>
            <person name="Yuki M."/>
            <person name="Kudo T."/>
        </authorList>
    </citation>
    <scope>NUCLEOTIDE SEQUENCE [LARGE SCALE GENOMIC DNA]</scope>
    <source>
        <strain evidence="4 5">CT2-14</strain>
    </source>
</reference>
<accession>A0A6I3KTI0</accession>
<evidence type="ECO:0000313" key="5">
    <source>
        <dbReference type="Proteomes" id="UP000432464"/>
    </source>
</evidence>